<evidence type="ECO:0000256" key="1">
    <source>
        <dbReference type="ARBA" id="ARBA00004141"/>
    </source>
</evidence>
<dbReference type="PANTHER" id="PTHR20855:SF52">
    <property type="entry name" value="ADIPONECTIN RECEPTOR PROTEIN"/>
    <property type="match status" value="1"/>
</dbReference>
<evidence type="ECO:0000313" key="8">
    <source>
        <dbReference type="EMBL" id="NDV34789.1"/>
    </source>
</evidence>
<evidence type="ECO:0000256" key="3">
    <source>
        <dbReference type="ARBA" id="ARBA00022692"/>
    </source>
</evidence>
<feature type="transmembrane region" description="Helical" evidence="7">
    <location>
        <begin position="201"/>
        <end position="220"/>
    </location>
</feature>
<comment type="similarity">
    <text evidence="2">Belongs to the ADIPOR family.</text>
</comment>
<dbReference type="GO" id="GO:0038023">
    <property type="term" value="F:signaling receptor activity"/>
    <property type="evidence" value="ECO:0007669"/>
    <property type="project" value="TreeGrafter"/>
</dbReference>
<evidence type="ECO:0000256" key="7">
    <source>
        <dbReference type="SAM" id="Phobius"/>
    </source>
</evidence>
<feature type="transmembrane region" description="Helical" evidence="7">
    <location>
        <begin position="43"/>
        <end position="59"/>
    </location>
</feature>
<keyword evidence="6" id="KW-0862">Zinc</keyword>
<dbReference type="GO" id="GO:0016020">
    <property type="term" value="C:membrane"/>
    <property type="evidence" value="ECO:0007669"/>
    <property type="project" value="UniProtKB-SubCell"/>
</dbReference>
<dbReference type="EMBL" id="GIBP01005820">
    <property type="protein sequence ID" value="NDV34789.1"/>
    <property type="molecule type" value="Transcribed_RNA"/>
</dbReference>
<organism evidence="8">
    <name type="scientific">Arcella intermedia</name>
    <dbReference type="NCBI Taxonomy" id="1963864"/>
    <lineage>
        <taxon>Eukaryota</taxon>
        <taxon>Amoebozoa</taxon>
        <taxon>Tubulinea</taxon>
        <taxon>Elardia</taxon>
        <taxon>Arcellinida</taxon>
        <taxon>Sphaerothecina</taxon>
        <taxon>Arcellidae</taxon>
        <taxon>Arcella</taxon>
    </lineage>
</organism>
<feature type="transmembrane region" description="Helical" evidence="7">
    <location>
        <begin position="240"/>
        <end position="256"/>
    </location>
</feature>
<feature type="binding site" evidence="6">
    <location>
        <position position="242"/>
    </location>
    <ligand>
        <name>Zn(2+)</name>
        <dbReference type="ChEBI" id="CHEBI:29105"/>
    </ligand>
</feature>
<keyword evidence="4 7" id="KW-1133">Transmembrane helix</keyword>
<dbReference type="PANTHER" id="PTHR20855">
    <property type="entry name" value="ADIPOR/PROGESTIN RECEPTOR-RELATED"/>
    <property type="match status" value="1"/>
</dbReference>
<evidence type="ECO:0000256" key="4">
    <source>
        <dbReference type="ARBA" id="ARBA00022989"/>
    </source>
</evidence>
<comment type="subcellular location">
    <subcellularLocation>
        <location evidence="1">Membrane</location>
        <topology evidence="1">Multi-pass membrane protein</topology>
    </subcellularLocation>
</comment>
<feature type="transmembrane region" description="Helical" evidence="7">
    <location>
        <begin position="71"/>
        <end position="91"/>
    </location>
</feature>
<dbReference type="Pfam" id="PF03006">
    <property type="entry name" value="HlyIII"/>
    <property type="match status" value="1"/>
</dbReference>
<keyword evidence="3 7" id="KW-0812">Transmembrane</keyword>
<accession>A0A6B2LCN1</accession>
<feature type="transmembrane region" description="Helical" evidence="7">
    <location>
        <begin position="170"/>
        <end position="189"/>
    </location>
</feature>
<evidence type="ECO:0000256" key="5">
    <source>
        <dbReference type="ARBA" id="ARBA00023136"/>
    </source>
</evidence>
<dbReference type="InterPro" id="IPR004254">
    <property type="entry name" value="AdipoR/HlyIII-related"/>
</dbReference>
<proteinExistence type="inferred from homology"/>
<feature type="transmembrane region" description="Helical" evidence="7">
    <location>
        <begin position="137"/>
        <end position="158"/>
    </location>
</feature>
<keyword evidence="5 7" id="KW-0472">Membrane</keyword>
<feature type="transmembrane region" description="Helical" evidence="7">
    <location>
        <begin position="103"/>
        <end position="125"/>
    </location>
</feature>
<sequence>MPFYKAPHFLTFNPFILTGYRQNLSMKDCLRSVFCIHNETGNIWTHLLGALMFGIYFIQNDHNYETFTHKTMFTLGVGACIICYFMSSIYHTFNCHSEKVFETLLYCDFMGIVLTICGVTAMTLFFCMRCLPSERNFYVVCCIILGVILLGTVVLQLFYKGSQFAHISHYFMILFCGFGFIPLVHWIAVYGFENPEVKLSIWKILSAYLFLCVGFIFWRFHIPERWFIGKCDIWFSSHQIWHIFVMLGPAMFLYAGHDAFHFSKVSPCLL</sequence>
<feature type="binding site" evidence="6">
    <location>
        <position position="238"/>
    </location>
    <ligand>
        <name>Zn(2+)</name>
        <dbReference type="ChEBI" id="CHEBI:29105"/>
    </ligand>
</feature>
<evidence type="ECO:0000256" key="6">
    <source>
        <dbReference type="PIRSR" id="PIRSR604254-1"/>
    </source>
</evidence>
<evidence type="ECO:0000256" key="2">
    <source>
        <dbReference type="ARBA" id="ARBA00007018"/>
    </source>
</evidence>
<protein>
    <submittedName>
        <fullName evidence="8">Uncharacterized protein</fullName>
    </submittedName>
</protein>
<reference evidence="8" key="1">
    <citation type="journal article" date="2020" name="J. Eukaryot. Microbiol.">
        <title>De novo Sequencing, Assembly and Annotation of the Transcriptome for the Free-Living Testate Amoeba Arcella intermedia.</title>
        <authorList>
            <person name="Ribeiro G.M."/>
            <person name="Porfirio-Sousa A.L."/>
            <person name="Maurer-Alcala X.X."/>
            <person name="Katz L.A."/>
            <person name="Lahr D.J.G."/>
        </authorList>
    </citation>
    <scope>NUCLEOTIDE SEQUENCE</scope>
</reference>
<dbReference type="AlphaFoldDB" id="A0A6B2LCN1"/>
<dbReference type="GO" id="GO:0046872">
    <property type="term" value="F:metal ion binding"/>
    <property type="evidence" value="ECO:0007669"/>
    <property type="project" value="UniProtKB-KW"/>
</dbReference>
<name>A0A6B2LCN1_9EUKA</name>
<feature type="binding site" evidence="6">
    <location>
        <position position="91"/>
    </location>
    <ligand>
        <name>Zn(2+)</name>
        <dbReference type="ChEBI" id="CHEBI:29105"/>
    </ligand>
</feature>
<keyword evidence="6" id="KW-0479">Metal-binding</keyword>